<accession>A0A7Y0HG38</accession>
<dbReference type="EMBL" id="JABBNT010000003">
    <property type="protein sequence ID" value="NMM45248.1"/>
    <property type="molecule type" value="Genomic_DNA"/>
</dbReference>
<evidence type="ECO:0000313" key="2">
    <source>
        <dbReference type="Proteomes" id="UP000539372"/>
    </source>
</evidence>
<comment type="caution">
    <text evidence="1">The sequence shown here is derived from an EMBL/GenBank/DDBJ whole genome shotgun (WGS) entry which is preliminary data.</text>
</comment>
<sequence length="179" mass="19633">MSSRFVQTIRNNRLAAVAAMLLAAAVPITVLPILGSLMVDFIEVADGVEQDKAVWDDSTPVRLVTRPLINHAGRAKDMLVAVIDLPSVTAAHKMCGRSPHLNDALQIFAAENPERTDALTRVPGRDPELKAALSARFPEIPIDTVRLTEPTAYKKIYPFRDVYECVGLGYRPLATKSEQ</sequence>
<protein>
    <submittedName>
        <fullName evidence="1">Uncharacterized protein</fullName>
    </submittedName>
</protein>
<dbReference type="Proteomes" id="UP000539372">
    <property type="component" value="Unassembled WGS sequence"/>
</dbReference>
<dbReference type="AlphaFoldDB" id="A0A7Y0HG38"/>
<name>A0A7Y0HG38_9PROT</name>
<evidence type="ECO:0000313" key="1">
    <source>
        <dbReference type="EMBL" id="NMM45248.1"/>
    </source>
</evidence>
<gene>
    <name evidence="1" type="ORF">HH303_12215</name>
</gene>
<dbReference type="RefSeq" id="WP_169625601.1">
    <property type="nucleotide sequence ID" value="NZ_JABBNT010000003.1"/>
</dbReference>
<organism evidence="1 2">
    <name type="scientific">Pacificispira spongiicola</name>
    <dbReference type="NCBI Taxonomy" id="2729598"/>
    <lineage>
        <taxon>Bacteria</taxon>
        <taxon>Pseudomonadati</taxon>
        <taxon>Pseudomonadota</taxon>
        <taxon>Alphaproteobacteria</taxon>
        <taxon>Rhodospirillales</taxon>
        <taxon>Rhodospirillaceae</taxon>
        <taxon>Pacificispira</taxon>
    </lineage>
</organism>
<keyword evidence="2" id="KW-1185">Reference proteome</keyword>
<reference evidence="1 2" key="1">
    <citation type="submission" date="2020-04" db="EMBL/GenBank/DDBJ databases">
        <title>Rhodospirillaceae bacterium KN72 isolated from deep sea.</title>
        <authorList>
            <person name="Zhang D.-C."/>
        </authorList>
    </citation>
    <scope>NUCLEOTIDE SEQUENCE [LARGE SCALE GENOMIC DNA]</scope>
    <source>
        <strain evidence="1 2">KN72</strain>
    </source>
</reference>
<proteinExistence type="predicted"/>